<protein>
    <submittedName>
        <fullName evidence="1">Uncharacterized protein</fullName>
    </submittedName>
</protein>
<reference evidence="1 2" key="1">
    <citation type="submission" date="2019-10" db="EMBL/GenBank/DDBJ databases">
        <title>Genomic and transcriptomic insights into the perfect genentic adaptation of a filamentous nitrogen-fixing cyanobacterium to rice fields.</title>
        <authorList>
            <person name="Chen Z."/>
        </authorList>
    </citation>
    <scope>NUCLEOTIDE SEQUENCE [LARGE SCALE GENOMIC DNA]</scope>
    <source>
        <strain evidence="1">CCNUC1</strain>
    </source>
</reference>
<dbReference type="Proteomes" id="UP000326678">
    <property type="component" value="Chromosome Gxm1"/>
</dbReference>
<evidence type="ECO:0000313" key="2">
    <source>
        <dbReference type="Proteomes" id="UP000326678"/>
    </source>
</evidence>
<sequence>MGSAYKKHCQNKINIYLPKYLLRIFQVCSIPTAKEIPNKKYSIIYCGVELGST</sequence>
<gene>
    <name evidence="1" type="ORF">GXM_01580</name>
</gene>
<proteinExistence type="predicted"/>
<keyword evidence="2" id="KW-1185">Reference proteome</keyword>
<dbReference type="KEGG" id="nsh:GXM_01580"/>
<evidence type="ECO:0000313" key="1">
    <source>
        <dbReference type="EMBL" id="QFS44107.1"/>
    </source>
</evidence>
<dbReference type="AlphaFoldDB" id="A0A5P8VUN9"/>
<dbReference type="EMBL" id="CP045226">
    <property type="protein sequence ID" value="QFS44107.1"/>
    <property type="molecule type" value="Genomic_DNA"/>
</dbReference>
<organism evidence="1 2">
    <name type="scientific">Nostoc sphaeroides CCNUC1</name>
    <dbReference type="NCBI Taxonomy" id="2653204"/>
    <lineage>
        <taxon>Bacteria</taxon>
        <taxon>Bacillati</taxon>
        <taxon>Cyanobacteriota</taxon>
        <taxon>Cyanophyceae</taxon>
        <taxon>Nostocales</taxon>
        <taxon>Nostocaceae</taxon>
        <taxon>Nostoc</taxon>
    </lineage>
</organism>
<name>A0A5P8VUN9_9NOSO</name>
<accession>A0A5P8VUN9</accession>